<keyword evidence="2" id="KW-1185">Reference proteome</keyword>
<dbReference type="AlphaFoldDB" id="A0A5P8P499"/>
<dbReference type="EMBL" id="CP043617">
    <property type="protein sequence ID" value="QFR50441.1"/>
    <property type="molecule type" value="Genomic_DNA"/>
</dbReference>
<dbReference type="KEGG" id="sulg:FJR48_05275"/>
<accession>A0A5P8P499</accession>
<name>A0A5P8P499_9BACT</name>
<sequence length="97" mass="12011">MEYVKIDEFYVVCHFRCKIKNKTVISKVPFEPYEGKIEFTWQDILFHPIESYNRYYHTPIKIFDSFEDENTLVQKAFDKVSKYFKWDSQLKNYVYRL</sequence>
<protein>
    <submittedName>
        <fullName evidence="1">Uncharacterized protein</fullName>
    </submittedName>
</protein>
<gene>
    <name evidence="1" type="ORF">FJR48_05275</name>
</gene>
<dbReference type="OrthoDB" id="5334669at2"/>
<evidence type="ECO:0000313" key="2">
    <source>
        <dbReference type="Proteomes" id="UP000326944"/>
    </source>
</evidence>
<organism evidence="1 2">
    <name type="scientific">Sulfurimonas lithotrophica</name>
    <dbReference type="NCBI Taxonomy" id="2590022"/>
    <lineage>
        <taxon>Bacteria</taxon>
        <taxon>Pseudomonadati</taxon>
        <taxon>Campylobacterota</taxon>
        <taxon>Epsilonproteobacteria</taxon>
        <taxon>Campylobacterales</taxon>
        <taxon>Sulfurimonadaceae</taxon>
        <taxon>Sulfurimonas</taxon>
    </lineage>
</organism>
<proteinExistence type="predicted"/>
<dbReference type="Proteomes" id="UP000326944">
    <property type="component" value="Chromosome"/>
</dbReference>
<reference evidence="1 2" key="1">
    <citation type="submission" date="2019-09" db="EMBL/GenBank/DDBJ databases">
        <title>Sulfurimonas gotlandica sp. nov., a chemoautotrophic and psychrotolerant epsilonproteobacterium isolated from a pelagic redoxcline, and an emended description of the genus Sulfurimonas.</title>
        <authorList>
            <person name="Wang S."/>
            <person name="Jiang L."/>
            <person name="Shao S."/>
        </authorList>
    </citation>
    <scope>NUCLEOTIDE SEQUENCE [LARGE SCALE GENOMIC DNA]</scope>
    <source>
        <strain evidence="1 2">GYSZ_1</strain>
    </source>
</reference>
<evidence type="ECO:0000313" key="1">
    <source>
        <dbReference type="EMBL" id="QFR50441.1"/>
    </source>
</evidence>